<evidence type="ECO:0000256" key="1">
    <source>
        <dbReference type="SAM" id="Phobius"/>
    </source>
</evidence>
<keyword evidence="1" id="KW-1133">Transmembrane helix</keyword>
<organism evidence="2 3">
    <name type="scientific">Paenibacillus anseongense</name>
    <dbReference type="NCBI Taxonomy" id="2682845"/>
    <lineage>
        <taxon>Bacteria</taxon>
        <taxon>Bacillati</taxon>
        <taxon>Bacillota</taxon>
        <taxon>Bacilli</taxon>
        <taxon>Bacillales</taxon>
        <taxon>Paenibacillaceae</taxon>
        <taxon>Paenibacillus</taxon>
    </lineage>
</organism>
<protein>
    <submittedName>
        <fullName evidence="2">Uncharacterized protein</fullName>
    </submittedName>
</protein>
<gene>
    <name evidence="2" type="ORF">GON05_33045</name>
</gene>
<name>A0ABW9UJU9_9BACL</name>
<accession>A0ABW9UJU9</accession>
<dbReference type="RefSeq" id="WP_157325512.1">
    <property type="nucleotide sequence ID" value="NZ_WSEM01000034.1"/>
</dbReference>
<evidence type="ECO:0000313" key="3">
    <source>
        <dbReference type="Proteomes" id="UP000467637"/>
    </source>
</evidence>
<keyword evidence="1" id="KW-0812">Transmembrane</keyword>
<comment type="caution">
    <text evidence="2">The sequence shown here is derived from an EMBL/GenBank/DDBJ whole genome shotgun (WGS) entry which is preliminary data.</text>
</comment>
<sequence>MNDYLTIIFILLYCVWKATSLWKKKLRREAAVLCMLSLIAGMYFIPSIGDQIPTPSSINKWLYKPIAEYVERKVNIVPEEYPL</sequence>
<feature type="transmembrane region" description="Helical" evidence="1">
    <location>
        <begin position="30"/>
        <end position="49"/>
    </location>
</feature>
<dbReference type="Proteomes" id="UP000467637">
    <property type="component" value="Unassembled WGS sequence"/>
</dbReference>
<feature type="transmembrane region" description="Helical" evidence="1">
    <location>
        <begin position="6"/>
        <end position="23"/>
    </location>
</feature>
<keyword evidence="3" id="KW-1185">Reference proteome</keyword>
<keyword evidence="1" id="KW-0472">Membrane</keyword>
<reference evidence="2 3" key="1">
    <citation type="submission" date="2019-12" db="EMBL/GenBank/DDBJ databases">
        <authorList>
            <person name="Huq M.A."/>
        </authorList>
    </citation>
    <scope>NUCLEOTIDE SEQUENCE [LARGE SCALE GENOMIC DNA]</scope>
    <source>
        <strain evidence="2 3">MAH-34</strain>
    </source>
</reference>
<proteinExistence type="predicted"/>
<evidence type="ECO:0000313" key="2">
    <source>
        <dbReference type="EMBL" id="MVQ39428.1"/>
    </source>
</evidence>
<dbReference type="EMBL" id="WSEM01000034">
    <property type="protein sequence ID" value="MVQ39428.1"/>
    <property type="molecule type" value="Genomic_DNA"/>
</dbReference>